<dbReference type="SUPFAM" id="SSF46689">
    <property type="entry name" value="Homeodomain-like"/>
    <property type="match status" value="1"/>
</dbReference>
<reference evidence="7" key="1">
    <citation type="submission" date="2022-04" db="EMBL/GenBank/DDBJ databases">
        <authorList>
            <person name="Forde T."/>
        </authorList>
    </citation>
    <scope>NUCLEOTIDE SEQUENCE</scope>
    <source>
        <strain evidence="7">A18Y016a</strain>
        <strain evidence="6">A18Y020d</strain>
    </source>
</reference>
<dbReference type="Gene3D" id="3.40.50.10490">
    <property type="entry name" value="Glucose-6-phosphate isomerase like protein, domain 1"/>
    <property type="match status" value="1"/>
</dbReference>
<gene>
    <name evidence="7" type="primary">ybbH</name>
    <name evidence="7" type="ORF">ERYAMS2_01667</name>
    <name evidence="6" type="ORF">ERYAMS_01372</name>
</gene>
<evidence type="ECO:0000259" key="5">
    <source>
        <dbReference type="PROSITE" id="PS51464"/>
    </source>
</evidence>
<dbReference type="InterPro" id="IPR046348">
    <property type="entry name" value="SIS_dom_sf"/>
</dbReference>
<evidence type="ECO:0000313" key="9">
    <source>
        <dbReference type="Proteomes" id="UP001154111"/>
    </source>
</evidence>
<evidence type="ECO:0000313" key="7">
    <source>
        <dbReference type="EMBL" id="CAH2763321.1"/>
    </source>
</evidence>
<keyword evidence="1" id="KW-0805">Transcription regulation</keyword>
<evidence type="ECO:0000256" key="1">
    <source>
        <dbReference type="ARBA" id="ARBA00023015"/>
    </source>
</evidence>
<dbReference type="GO" id="GO:0003677">
    <property type="term" value="F:DNA binding"/>
    <property type="evidence" value="ECO:0007669"/>
    <property type="project" value="UniProtKB-KW"/>
</dbReference>
<feature type="domain" description="HTH rpiR-type" evidence="4">
    <location>
        <begin position="1"/>
        <end position="77"/>
    </location>
</feature>
<name>A0AAU9VIR7_9FIRM</name>
<evidence type="ECO:0000256" key="2">
    <source>
        <dbReference type="ARBA" id="ARBA00023125"/>
    </source>
</evidence>
<dbReference type="InterPro" id="IPR047640">
    <property type="entry name" value="RpiR-like"/>
</dbReference>
<dbReference type="SUPFAM" id="SSF53697">
    <property type="entry name" value="SIS domain"/>
    <property type="match status" value="1"/>
</dbReference>
<dbReference type="InterPro" id="IPR001347">
    <property type="entry name" value="SIS_dom"/>
</dbReference>
<dbReference type="Proteomes" id="UP001154095">
    <property type="component" value="Chromosome"/>
</dbReference>
<accession>A0AAU9VIR7</accession>
<evidence type="ECO:0000256" key="3">
    <source>
        <dbReference type="ARBA" id="ARBA00023163"/>
    </source>
</evidence>
<dbReference type="AlphaFoldDB" id="A0AAU9VIR7"/>
<evidence type="ECO:0000259" key="4">
    <source>
        <dbReference type="PROSITE" id="PS51071"/>
    </source>
</evidence>
<dbReference type="PROSITE" id="PS51071">
    <property type="entry name" value="HTH_RPIR"/>
    <property type="match status" value="1"/>
</dbReference>
<dbReference type="InterPro" id="IPR000281">
    <property type="entry name" value="HTH_RpiR"/>
</dbReference>
<dbReference type="GO" id="GO:1901135">
    <property type="term" value="P:carbohydrate derivative metabolic process"/>
    <property type="evidence" value="ECO:0007669"/>
    <property type="project" value="InterPro"/>
</dbReference>
<dbReference type="InterPro" id="IPR035472">
    <property type="entry name" value="RpiR-like_SIS"/>
</dbReference>
<proteinExistence type="predicted"/>
<keyword evidence="3" id="KW-0804">Transcription</keyword>
<dbReference type="Pfam" id="PF01380">
    <property type="entry name" value="SIS"/>
    <property type="match status" value="1"/>
</dbReference>
<dbReference type="InterPro" id="IPR036388">
    <property type="entry name" value="WH-like_DNA-bd_sf"/>
</dbReference>
<dbReference type="InterPro" id="IPR009057">
    <property type="entry name" value="Homeodomain-like_sf"/>
</dbReference>
<dbReference type="PROSITE" id="PS51464">
    <property type="entry name" value="SIS"/>
    <property type="match status" value="1"/>
</dbReference>
<dbReference type="CDD" id="cd05013">
    <property type="entry name" value="SIS_RpiR"/>
    <property type="match status" value="1"/>
</dbReference>
<dbReference type="RefSeq" id="WP_003775039.1">
    <property type="nucleotide sequence ID" value="NZ_OW659477.1"/>
</dbReference>
<protein>
    <submittedName>
        <fullName evidence="7">MurR/RpiR family transcriptional regulator</fullName>
    </submittedName>
</protein>
<dbReference type="GO" id="GO:0003700">
    <property type="term" value="F:DNA-binding transcription factor activity"/>
    <property type="evidence" value="ECO:0007669"/>
    <property type="project" value="InterPro"/>
</dbReference>
<dbReference type="EMBL" id="OW659477">
    <property type="protein sequence ID" value="CAH2763321.1"/>
    <property type="molecule type" value="Genomic_DNA"/>
</dbReference>
<evidence type="ECO:0000313" key="8">
    <source>
        <dbReference type="Proteomes" id="UP001154095"/>
    </source>
</evidence>
<keyword evidence="8" id="KW-1185">Reference proteome</keyword>
<feature type="domain" description="SIS" evidence="5">
    <location>
        <begin position="112"/>
        <end position="252"/>
    </location>
</feature>
<dbReference type="PANTHER" id="PTHR30514">
    <property type="entry name" value="GLUCOKINASE"/>
    <property type="match status" value="1"/>
</dbReference>
<dbReference type="GO" id="GO:0097367">
    <property type="term" value="F:carbohydrate derivative binding"/>
    <property type="evidence" value="ECO:0007669"/>
    <property type="project" value="InterPro"/>
</dbReference>
<dbReference type="Pfam" id="PF01418">
    <property type="entry name" value="HTH_6"/>
    <property type="match status" value="1"/>
</dbReference>
<keyword evidence="2" id="KW-0238">DNA-binding</keyword>
<organism evidence="7 9">
    <name type="scientific">Erysipelothrix amsterdamensis</name>
    <dbReference type="NCBI Taxonomy" id="2929157"/>
    <lineage>
        <taxon>Bacteria</taxon>
        <taxon>Bacillati</taxon>
        <taxon>Bacillota</taxon>
        <taxon>Erysipelotrichia</taxon>
        <taxon>Erysipelotrichales</taxon>
        <taxon>Erysipelotrichaceae</taxon>
        <taxon>Erysipelothrix</taxon>
    </lineage>
</organism>
<dbReference type="Proteomes" id="UP001154111">
    <property type="component" value="Chromosome"/>
</dbReference>
<dbReference type="EMBL" id="OW659496">
    <property type="protein sequence ID" value="CAH2763281.1"/>
    <property type="molecule type" value="Genomic_DNA"/>
</dbReference>
<dbReference type="GeneID" id="41396813"/>
<evidence type="ECO:0000313" key="6">
    <source>
        <dbReference type="EMBL" id="CAH2763281.1"/>
    </source>
</evidence>
<dbReference type="PANTHER" id="PTHR30514:SF21">
    <property type="entry name" value="RPIR-FAMILY TRANSCRIPTIONAL REGULATOR"/>
    <property type="match status" value="1"/>
</dbReference>
<dbReference type="Gene3D" id="1.10.10.10">
    <property type="entry name" value="Winged helix-like DNA-binding domain superfamily/Winged helix DNA-binding domain"/>
    <property type="match status" value="1"/>
</dbReference>
<sequence>MDILDEIQKQYVNFSQKEKQIAMYILQKNNEIKNINIGKLAEQTGTSSATITRFCRKIGCESFVDMKIQISAAEQDGIPLESSDIFDSVYSYYNRVIDRTKKNIDKEELERVITALKDAQRIFIYGVGSSGLTAMEMTQRLLRMGFNVSGITDSHMMLINSTITKEKDLVIGISTSGKTIEVLNAVKTAKNNGSKILSMTSFSESELAHISDYQMFVYNSLFIDNKRFVNSQFAIMYLVDIISMKLLEDDQYSYVMSQTVDAIIKKANEKMEE</sequence>